<feature type="non-terminal residue" evidence="2">
    <location>
        <position position="141"/>
    </location>
</feature>
<gene>
    <name evidence="2" type="primary">At5g39865_9</name>
    <name evidence="2" type="ORF">g.19039</name>
</gene>
<protein>
    <submittedName>
        <fullName evidence="2">Uncharacterized protein At5g39865</fullName>
    </submittedName>
</protein>
<dbReference type="EMBL" id="GDJX01012966">
    <property type="protein sequence ID" value="JAT54970.1"/>
    <property type="molecule type" value="Transcribed_RNA"/>
</dbReference>
<name>A0A1D1YK08_9ARAE</name>
<accession>A0A1D1YK08</accession>
<organism evidence="2">
    <name type="scientific">Anthurium amnicola</name>
    <dbReference type="NCBI Taxonomy" id="1678845"/>
    <lineage>
        <taxon>Eukaryota</taxon>
        <taxon>Viridiplantae</taxon>
        <taxon>Streptophyta</taxon>
        <taxon>Embryophyta</taxon>
        <taxon>Tracheophyta</taxon>
        <taxon>Spermatophyta</taxon>
        <taxon>Magnoliopsida</taxon>
        <taxon>Liliopsida</taxon>
        <taxon>Araceae</taxon>
        <taxon>Pothoideae</taxon>
        <taxon>Potheae</taxon>
        <taxon>Anthurium</taxon>
    </lineage>
</organism>
<feature type="compositionally biased region" description="Pro residues" evidence="1">
    <location>
        <begin position="1"/>
        <end position="13"/>
    </location>
</feature>
<proteinExistence type="predicted"/>
<reference evidence="2" key="1">
    <citation type="submission" date="2015-07" db="EMBL/GenBank/DDBJ databases">
        <title>Transcriptome Assembly of Anthurium amnicola.</title>
        <authorList>
            <person name="Suzuki J."/>
        </authorList>
    </citation>
    <scope>NUCLEOTIDE SEQUENCE</scope>
</reference>
<feature type="region of interest" description="Disordered" evidence="1">
    <location>
        <begin position="1"/>
        <end position="32"/>
    </location>
</feature>
<dbReference type="AlphaFoldDB" id="A0A1D1YK08"/>
<evidence type="ECO:0000313" key="2">
    <source>
        <dbReference type="EMBL" id="JAT54970.1"/>
    </source>
</evidence>
<sequence length="141" mass="15425">RPPPRSPARPTLPAPLRLPHSSSSPALPMWPPWGRTPRGSAAVFPSPPASNPSFAFPTFKDLQSLLVDEAADAVPGGQKKAAVFHRVRPASSALRHWRSLPSLPLPPDLHAAGEKRIVVYYTSLRVVRKTFEECRAVRSIL</sequence>
<evidence type="ECO:0000256" key="1">
    <source>
        <dbReference type="SAM" id="MobiDB-lite"/>
    </source>
</evidence>
<feature type="non-terminal residue" evidence="2">
    <location>
        <position position="1"/>
    </location>
</feature>